<dbReference type="KEGG" id="lfc:LFE_0366"/>
<name>I0ILD9_LEPFC</name>
<keyword evidence="3" id="KW-1185">Reference proteome</keyword>
<proteinExistence type="predicted"/>
<reference evidence="3" key="2">
    <citation type="submission" date="2012-03" db="EMBL/GenBank/DDBJ databases">
        <title>The complete genome sequence of the pioneer microbe on fresh volcanic deposit, Leptospirillum ferrooxidans strain C2-3.</title>
        <authorList>
            <person name="Fujimura R."/>
            <person name="Sato Y."/>
            <person name="Nishizawa T."/>
            <person name="Nanba K."/>
            <person name="Oshima K."/>
            <person name="Hattori M."/>
            <person name="Kamijo T."/>
            <person name="Ohta H."/>
        </authorList>
    </citation>
    <scope>NUCLEOTIDE SEQUENCE [LARGE SCALE GENOMIC DNA]</scope>
    <source>
        <strain evidence="3">C2-3</strain>
    </source>
</reference>
<sequence length="293" mass="33362">MIVKLFRRGTGRGSGPVDYLLGETDSNGEPRPHTPEILFGDPDTIRDVIDSLDFRHKYTSGVLSFATEERPSPSQQEQVIREFEDLAFAGLSRDRVLVLWVRHTGKDGRVELHFVIPKVDLVTGKQFNAFPPGWRKDFKDWKNMTNLRNGWADPEDPNRARVRSPGENESPSRSREKERLTDLLIVRIKEGRIHDRKGVVDALKEQGYEVGRLSADYLSVKKPGEKPLRLKGGIFAESFSLEESEKVRTADRAERLGKAIRGSALARGRRERQTQARYETVRGTEIREKVNNG</sequence>
<dbReference type="HOGENOM" id="CLU_020692_1_1_0"/>
<feature type="region of interest" description="Disordered" evidence="1">
    <location>
        <begin position="147"/>
        <end position="176"/>
    </location>
</feature>
<evidence type="ECO:0000256" key="1">
    <source>
        <dbReference type="SAM" id="MobiDB-lite"/>
    </source>
</evidence>
<dbReference type="STRING" id="1162668.LFE_0366"/>
<evidence type="ECO:0000313" key="3">
    <source>
        <dbReference type="Proteomes" id="UP000007382"/>
    </source>
</evidence>
<dbReference type="RefSeq" id="WP_014448581.1">
    <property type="nucleotide sequence ID" value="NC_017094.1"/>
</dbReference>
<dbReference type="eggNOG" id="ENOG5031G5F">
    <property type="taxonomic scope" value="Bacteria"/>
</dbReference>
<protein>
    <submittedName>
        <fullName evidence="2">Uncharacterized protein</fullName>
    </submittedName>
</protein>
<dbReference type="OrthoDB" id="5351104at2"/>
<gene>
    <name evidence="2" type="ordered locus">LFE_0366</name>
</gene>
<dbReference type="EMBL" id="AP012342">
    <property type="protein sequence ID" value="BAM06088.1"/>
    <property type="molecule type" value="Genomic_DNA"/>
</dbReference>
<evidence type="ECO:0000313" key="2">
    <source>
        <dbReference type="EMBL" id="BAM06088.1"/>
    </source>
</evidence>
<organism evidence="2 3">
    <name type="scientific">Leptospirillum ferrooxidans (strain C2-3)</name>
    <dbReference type="NCBI Taxonomy" id="1162668"/>
    <lineage>
        <taxon>Bacteria</taxon>
        <taxon>Pseudomonadati</taxon>
        <taxon>Nitrospirota</taxon>
        <taxon>Nitrospiria</taxon>
        <taxon>Nitrospirales</taxon>
        <taxon>Nitrospiraceae</taxon>
        <taxon>Leptospirillum</taxon>
    </lineage>
</organism>
<dbReference type="Proteomes" id="UP000007382">
    <property type="component" value="Chromosome"/>
</dbReference>
<reference evidence="2 3" key="1">
    <citation type="journal article" date="2012" name="J. Bacteriol.">
        <title>Complete Genome Sequence of Leptospirillum ferrooxidans Strain C2-3, Isolated from a Fresh Volcanic Ash Deposit on the Island of Miyake, Japan.</title>
        <authorList>
            <person name="Fujimura R."/>
            <person name="Sato Y."/>
            <person name="Nishizawa T."/>
            <person name="Oshima K."/>
            <person name="Kim S.-W."/>
            <person name="Hattori M."/>
            <person name="Kamijo T."/>
            <person name="Ohta H."/>
        </authorList>
    </citation>
    <scope>NUCLEOTIDE SEQUENCE [LARGE SCALE GENOMIC DNA]</scope>
    <source>
        <strain evidence="2 3">C2-3</strain>
    </source>
</reference>
<feature type="compositionally biased region" description="Basic and acidic residues" evidence="1">
    <location>
        <begin position="156"/>
        <end position="176"/>
    </location>
</feature>
<dbReference type="PATRIC" id="fig|1162668.3.peg.428"/>
<dbReference type="AlphaFoldDB" id="I0ILD9"/>
<accession>I0ILD9</accession>